<dbReference type="InterPro" id="IPR000462">
    <property type="entry name" value="CDP-OH_P_trans"/>
</dbReference>
<dbReference type="InterPro" id="IPR043130">
    <property type="entry name" value="CDP-OH_PTrfase_TM_dom"/>
</dbReference>
<proteinExistence type="inferred from homology"/>
<protein>
    <submittedName>
        <fullName evidence="4">CDP-alcohol phosphatidyltransferase</fullName>
    </submittedName>
</protein>
<keyword evidence="3" id="KW-0812">Transmembrane</keyword>
<sequence>MTTRIPGQSSRAKNAPDAGRVMSMQSPLDRVIFHPIAARLARVLAQTRATPNMVSVAGGLMVVFAGIAYLQPGWPGSVLLGLALHMAWHVFDGADGDLARLTGQSSPKGEIVDGLCDYFSHFILYCLLAGAAFAAFGPLAWLLAAAAAVSRIAQASFHEAQRRQYLDWVHGVSWLRSAGISSPAWARSIGSFYIGIADKLAPGDAELEGAAVDPLKREQLRSRLLELGPSPLAGSGLLGATYRTVALGLSMLAGSPVWYFLYEITVLNLALAHAIWRSRKTMRSLRAAL</sequence>
<organism evidence="4 5">
    <name type="scientific">Pontixanthobacter aquaemixtae</name>
    <dbReference type="NCBI Taxonomy" id="1958940"/>
    <lineage>
        <taxon>Bacteria</taxon>
        <taxon>Pseudomonadati</taxon>
        <taxon>Pseudomonadota</taxon>
        <taxon>Alphaproteobacteria</taxon>
        <taxon>Sphingomonadales</taxon>
        <taxon>Erythrobacteraceae</taxon>
        <taxon>Pontixanthobacter</taxon>
    </lineage>
</organism>
<keyword evidence="1 2" id="KW-0808">Transferase</keyword>
<evidence type="ECO:0000256" key="1">
    <source>
        <dbReference type="ARBA" id="ARBA00022679"/>
    </source>
</evidence>
<dbReference type="OrthoDB" id="7390033at2"/>
<evidence type="ECO:0000256" key="2">
    <source>
        <dbReference type="RuleBase" id="RU003750"/>
    </source>
</evidence>
<evidence type="ECO:0000313" key="5">
    <source>
        <dbReference type="Proteomes" id="UP000442714"/>
    </source>
</evidence>
<evidence type="ECO:0000256" key="3">
    <source>
        <dbReference type="SAM" id="Phobius"/>
    </source>
</evidence>
<feature type="transmembrane region" description="Helical" evidence="3">
    <location>
        <begin position="122"/>
        <end position="149"/>
    </location>
</feature>
<dbReference type="PROSITE" id="PS00379">
    <property type="entry name" value="CDP_ALCOHOL_P_TRANSF"/>
    <property type="match status" value="1"/>
</dbReference>
<reference evidence="4 5" key="1">
    <citation type="submission" date="2019-12" db="EMBL/GenBank/DDBJ databases">
        <title>Genomic-based taxomic classification of the family Erythrobacteraceae.</title>
        <authorList>
            <person name="Xu L."/>
        </authorList>
    </citation>
    <scope>NUCLEOTIDE SEQUENCE [LARGE SCALE GENOMIC DNA]</scope>
    <source>
        <strain evidence="4 5">KCTC 52763</strain>
    </source>
</reference>
<dbReference type="AlphaFoldDB" id="A0A844ZV88"/>
<feature type="transmembrane region" description="Helical" evidence="3">
    <location>
        <begin position="257"/>
        <end position="276"/>
    </location>
</feature>
<accession>A0A844ZV88</accession>
<dbReference type="GO" id="GO:0016780">
    <property type="term" value="F:phosphotransferase activity, for other substituted phosphate groups"/>
    <property type="evidence" value="ECO:0007669"/>
    <property type="project" value="InterPro"/>
</dbReference>
<dbReference type="Pfam" id="PF01066">
    <property type="entry name" value="CDP-OH_P_transf"/>
    <property type="match status" value="1"/>
</dbReference>
<feature type="transmembrane region" description="Helical" evidence="3">
    <location>
        <begin position="224"/>
        <end position="245"/>
    </location>
</feature>
<feature type="transmembrane region" description="Helical" evidence="3">
    <location>
        <begin position="49"/>
        <end position="70"/>
    </location>
</feature>
<name>A0A844ZV88_9SPHN</name>
<dbReference type="Proteomes" id="UP000442714">
    <property type="component" value="Unassembled WGS sequence"/>
</dbReference>
<keyword evidence="3" id="KW-1133">Transmembrane helix</keyword>
<gene>
    <name evidence="4" type="ORF">GRI41_08540</name>
</gene>
<dbReference type="RefSeq" id="WP_160604453.1">
    <property type="nucleotide sequence ID" value="NZ_WTYX01000001.1"/>
</dbReference>
<dbReference type="GO" id="GO:0008654">
    <property type="term" value="P:phospholipid biosynthetic process"/>
    <property type="evidence" value="ECO:0007669"/>
    <property type="project" value="InterPro"/>
</dbReference>
<comment type="caution">
    <text evidence="4">The sequence shown here is derived from an EMBL/GenBank/DDBJ whole genome shotgun (WGS) entry which is preliminary data.</text>
</comment>
<keyword evidence="3" id="KW-0472">Membrane</keyword>
<comment type="similarity">
    <text evidence="2">Belongs to the CDP-alcohol phosphatidyltransferase class-I family.</text>
</comment>
<dbReference type="InterPro" id="IPR048254">
    <property type="entry name" value="CDP_ALCOHOL_P_TRANSF_CS"/>
</dbReference>
<keyword evidence="5" id="KW-1185">Reference proteome</keyword>
<evidence type="ECO:0000313" key="4">
    <source>
        <dbReference type="EMBL" id="MXO90866.1"/>
    </source>
</evidence>
<dbReference type="Gene3D" id="1.20.120.1760">
    <property type="match status" value="1"/>
</dbReference>
<dbReference type="GO" id="GO:0016020">
    <property type="term" value="C:membrane"/>
    <property type="evidence" value="ECO:0007669"/>
    <property type="project" value="InterPro"/>
</dbReference>
<dbReference type="EMBL" id="WTYX01000001">
    <property type="protein sequence ID" value="MXO90866.1"/>
    <property type="molecule type" value="Genomic_DNA"/>
</dbReference>